<gene>
    <name evidence="1" type="ORF">L1987_23291</name>
</gene>
<accession>A0ACB9IHE7</accession>
<protein>
    <submittedName>
        <fullName evidence="1">Uncharacterized protein</fullName>
    </submittedName>
</protein>
<evidence type="ECO:0000313" key="1">
    <source>
        <dbReference type="EMBL" id="KAI3807364.1"/>
    </source>
</evidence>
<sequence>MYPSSPTGFPNRMKSIIIGESRRFFIHVVGKGLPKKFALMAGLTPGQNMRIQNLEGVDYLLQIRKEKSKSYAVTGRADFMRSNGDICSFTYHHSEGTLLVTEVTKK</sequence>
<comment type="caution">
    <text evidence="1">The sequence shown here is derived from an EMBL/GenBank/DDBJ whole genome shotgun (WGS) entry which is preliminary data.</text>
</comment>
<reference evidence="2" key="1">
    <citation type="journal article" date="2022" name="Mol. Ecol. Resour.">
        <title>The genomes of chicory, endive, great burdock and yacon provide insights into Asteraceae palaeo-polyploidization history and plant inulin production.</title>
        <authorList>
            <person name="Fan W."/>
            <person name="Wang S."/>
            <person name="Wang H."/>
            <person name="Wang A."/>
            <person name="Jiang F."/>
            <person name="Liu H."/>
            <person name="Zhao H."/>
            <person name="Xu D."/>
            <person name="Zhang Y."/>
        </authorList>
    </citation>
    <scope>NUCLEOTIDE SEQUENCE [LARGE SCALE GENOMIC DNA]</scope>
    <source>
        <strain evidence="2">cv. Yunnan</strain>
    </source>
</reference>
<proteinExistence type="predicted"/>
<dbReference type="Proteomes" id="UP001056120">
    <property type="component" value="Linkage Group LG08"/>
</dbReference>
<evidence type="ECO:0000313" key="2">
    <source>
        <dbReference type="Proteomes" id="UP001056120"/>
    </source>
</evidence>
<organism evidence="1 2">
    <name type="scientific">Smallanthus sonchifolius</name>
    <dbReference type="NCBI Taxonomy" id="185202"/>
    <lineage>
        <taxon>Eukaryota</taxon>
        <taxon>Viridiplantae</taxon>
        <taxon>Streptophyta</taxon>
        <taxon>Embryophyta</taxon>
        <taxon>Tracheophyta</taxon>
        <taxon>Spermatophyta</taxon>
        <taxon>Magnoliopsida</taxon>
        <taxon>eudicotyledons</taxon>
        <taxon>Gunneridae</taxon>
        <taxon>Pentapetalae</taxon>
        <taxon>asterids</taxon>
        <taxon>campanulids</taxon>
        <taxon>Asterales</taxon>
        <taxon>Asteraceae</taxon>
        <taxon>Asteroideae</taxon>
        <taxon>Heliantheae alliance</taxon>
        <taxon>Millerieae</taxon>
        <taxon>Smallanthus</taxon>
    </lineage>
</organism>
<name>A0ACB9IHE7_9ASTR</name>
<keyword evidence="2" id="KW-1185">Reference proteome</keyword>
<reference evidence="1 2" key="2">
    <citation type="journal article" date="2022" name="Mol. Ecol. Resour.">
        <title>The genomes of chicory, endive, great burdock and yacon provide insights into Asteraceae paleo-polyploidization history and plant inulin production.</title>
        <authorList>
            <person name="Fan W."/>
            <person name="Wang S."/>
            <person name="Wang H."/>
            <person name="Wang A."/>
            <person name="Jiang F."/>
            <person name="Liu H."/>
            <person name="Zhao H."/>
            <person name="Xu D."/>
            <person name="Zhang Y."/>
        </authorList>
    </citation>
    <scope>NUCLEOTIDE SEQUENCE [LARGE SCALE GENOMIC DNA]</scope>
    <source>
        <strain evidence="2">cv. Yunnan</strain>
        <tissue evidence="1">Leaves</tissue>
    </source>
</reference>
<dbReference type="EMBL" id="CM042025">
    <property type="protein sequence ID" value="KAI3807364.1"/>
    <property type="molecule type" value="Genomic_DNA"/>
</dbReference>